<feature type="binding site" evidence="16">
    <location>
        <position position="124"/>
    </location>
    <ligand>
        <name>ATP</name>
        <dbReference type="ChEBI" id="CHEBI:30616"/>
    </ligand>
</feature>
<sequence length="248" mass="27228">MKLYVDIGNSAIKWATEDDLQVDILHQAESSNLPAAIEHAWLKLKKPEAVYIASVRQQDIDAKLLSWIERHWQIIPLFAETRQLEHGVTNGYKKPGQLGVDRWLALIAARALSKLPQIVVDCGSATTIDAMDGEGRHIGGIILPGLRVFAHCLRQNTDIPHYETGEIGDCFATDTASGILTGAIVAQCATVEKLYQTLQAREMGDVICVVTGGDAELLARHLEVSHRVVHDLVLNGLRLQSGQSERTV</sequence>
<evidence type="ECO:0000256" key="4">
    <source>
        <dbReference type="ARBA" id="ARBA00005225"/>
    </source>
</evidence>
<evidence type="ECO:0000256" key="11">
    <source>
        <dbReference type="ARBA" id="ARBA00022840"/>
    </source>
</evidence>
<keyword evidence="7 16" id="KW-0963">Cytoplasm</keyword>
<feature type="active site" description="Proton acceptor" evidence="16">
    <location>
        <position position="101"/>
    </location>
</feature>
<evidence type="ECO:0000256" key="5">
    <source>
        <dbReference type="ARBA" id="ARBA00011738"/>
    </source>
</evidence>
<dbReference type="HAMAP" id="MF_01274">
    <property type="entry name" value="Pantothen_kinase_3"/>
    <property type="match status" value="1"/>
</dbReference>
<gene>
    <name evidence="16 17" type="primary">coaX</name>
    <name evidence="17" type="ORF">CODIS_22280</name>
</gene>
<comment type="subunit">
    <text evidence="5 16">Homodimer.</text>
</comment>
<keyword evidence="16" id="KW-0479">Metal-binding</keyword>
<feature type="binding site" evidence="16">
    <location>
        <position position="175"/>
    </location>
    <ligand>
        <name>substrate</name>
    </ligand>
</feature>
<comment type="cofactor">
    <cofactor evidence="16">
        <name>NH4(+)</name>
        <dbReference type="ChEBI" id="CHEBI:28938"/>
    </cofactor>
    <cofactor evidence="16">
        <name>K(+)</name>
        <dbReference type="ChEBI" id="CHEBI:29103"/>
    </cofactor>
    <text evidence="16">A monovalent cation. Ammonium or potassium.</text>
</comment>
<proteinExistence type="inferred from homology"/>
<keyword evidence="18" id="KW-1185">Reference proteome</keyword>
<evidence type="ECO:0000256" key="14">
    <source>
        <dbReference type="ARBA" id="ARBA00038036"/>
    </source>
</evidence>
<feature type="binding site" evidence="16">
    <location>
        <position position="92"/>
    </location>
    <ligand>
        <name>substrate</name>
    </ligand>
</feature>
<dbReference type="RefSeq" id="WP_069124823.1">
    <property type="nucleotide sequence ID" value="NZ_MARB01000011.1"/>
</dbReference>
<dbReference type="GO" id="GO:0046872">
    <property type="term" value="F:metal ion binding"/>
    <property type="evidence" value="ECO:0007669"/>
    <property type="project" value="UniProtKB-KW"/>
</dbReference>
<keyword evidence="12 16" id="KW-0630">Potassium</keyword>
<evidence type="ECO:0000256" key="6">
    <source>
        <dbReference type="ARBA" id="ARBA00012102"/>
    </source>
</evidence>
<evidence type="ECO:0000313" key="18">
    <source>
        <dbReference type="Proteomes" id="UP000094769"/>
    </source>
</evidence>
<dbReference type="GO" id="GO:0005737">
    <property type="term" value="C:cytoplasm"/>
    <property type="evidence" value="ECO:0007669"/>
    <property type="project" value="UniProtKB-SubCell"/>
</dbReference>
<comment type="function">
    <text evidence="16">Catalyzes the phosphorylation of pantothenate (Pan), the first step in CoA biosynthesis.</text>
</comment>
<reference evidence="17 18" key="1">
    <citation type="submission" date="2016-06" db="EMBL/GenBank/DDBJ databases">
        <title>Genome sequence of endosymbiont of Candidatus Endolucinida thiodiazotropha.</title>
        <authorList>
            <person name="Poehlein A."/>
            <person name="Koenig S."/>
            <person name="Heiden S.E."/>
            <person name="Thuermer A."/>
            <person name="Voget S."/>
            <person name="Daniel R."/>
            <person name="Markert S."/>
            <person name="Gros O."/>
            <person name="Schweder T."/>
        </authorList>
    </citation>
    <scope>NUCLEOTIDE SEQUENCE [LARGE SCALE GENOMIC DNA]</scope>
    <source>
        <strain evidence="17 18">COS</strain>
    </source>
</reference>
<dbReference type="InterPro" id="IPR043129">
    <property type="entry name" value="ATPase_NBD"/>
</dbReference>
<protein>
    <recommendedName>
        <fullName evidence="15 16">Type III pantothenate kinase</fullName>
        <ecNumber evidence="6 16">2.7.1.33</ecNumber>
    </recommendedName>
    <alternativeName>
        <fullName evidence="16">PanK-III</fullName>
    </alternativeName>
    <alternativeName>
        <fullName evidence="16">Pantothenic acid kinase</fullName>
    </alternativeName>
</protein>
<evidence type="ECO:0000313" key="17">
    <source>
        <dbReference type="EMBL" id="ODJ87518.1"/>
    </source>
</evidence>
<keyword evidence="11 16" id="KW-0067">ATP-binding</keyword>
<comment type="cofactor">
    <cofactor evidence="2">
        <name>K(+)</name>
        <dbReference type="ChEBI" id="CHEBI:29103"/>
    </cofactor>
</comment>
<evidence type="ECO:0000256" key="7">
    <source>
        <dbReference type="ARBA" id="ARBA00022490"/>
    </source>
</evidence>
<dbReference type="EC" id="2.7.1.33" evidence="6 16"/>
<evidence type="ECO:0000256" key="13">
    <source>
        <dbReference type="ARBA" id="ARBA00022993"/>
    </source>
</evidence>
<evidence type="ECO:0000256" key="12">
    <source>
        <dbReference type="ARBA" id="ARBA00022958"/>
    </source>
</evidence>
<evidence type="ECO:0000256" key="1">
    <source>
        <dbReference type="ARBA" id="ARBA00001206"/>
    </source>
</evidence>
<comment type="catalytic activity">
    <reaction evidence="1 16">
        <text>(R)-pantothenate + ATP = (R)-4'-phosphopantothenate + ADP + H(+)</text>
        <dbReference type="Rhea" id="RHEA:16373"/>
        <dbReference type="ChEBI" id="CHEBI:10986"/>
        <dbReference type="ChEBI" id="CHEBI:15378"/>
        <dbReference type="ChEBI" id="CHEBI:29032"/>
        <dbReference type="ChEBI" id="CHEBI:30616"/>
        <dbReference type="ChEBI" id="CHEBI:456216"/>
        <dbReference type="EC" id="2.7.1.33"/>
    </reaction>
</comment>
<feature type="binding site" evidence="16">
    <location>
        <position position="121"/>
    </location>
    <ligand>
        <name>K(+)</name>
        <dbReference type="ChEBI" id="CHEBI:29103"/>
    </ligand>
</feature>
<comment type="pathway">
    <text evidence="4 16">Cofactor biosynthesis; coenzyme A biosynthesis; CoA from (R)-pantothenate: step 1/5.</text>
</comment>
<dbReference type="GO" id="GO:0005524">
    <property type="term" value="F:ATP binding"/>
    <property type="evidence" value="ECO:0007669"/>
    <property type="project" value="UniProtKB-UniRule"/>
</dbReference>
<dbReference type="NCBIfam" id="TIGR00671">
    <property type="entry name" value="baf"/>
    <property type="match status" value="1"/>
</dbReference>
<dbReference type="Pfam" id="PF03309">
    <property type="entry name" value="Pan_kinase"/>
    <property type="match status" value="1"/>
</dbReference>
<evidence type="ECO:0000256" key="16">
    <source>
        <dbReference type="HAMAP-Rule" id="MF_01274"/>
    </source>
</evidence>
<comment type="similarity">
    <text evidence="14 16">Belongs to the type III pantothenate kinase family.</text>
</comment>
<dbReference type="GO" id="GO:0004594">
    <property type="term" value="F:pantothenate kinase activity"/>
    <property type="evidence" value="ECO:0007669"/>
    <property type="project" value="UniProtKB-UniRule"/>
</dbReference>
<dbReference type="GO" id="GO:0015937">
    <property type="term" value="P:coenzyme A biosynthetic process"/>
    <property type="evidence" value="ECO:0007669"/>
    <property type="project" value="UniProtKB-UniRule"/>
</dbReference>
<evidence type="ECO:0000256" key="3">
    <source>
        <dbReference type="ARBA" id="ARBA00004496"/>
    </source>
</evidence>
<evidence type="ECO:0000256" key="9">
    <source>
        <dbReference type="ARBA" id="ARBA00022741"/>
    </source>
</evidence>
<dbReference type="CDD" id="cd24015">
    <property type="entry name" value="ASKHA_NBD_PanK-III"/>
    <property type="match status" value="1"/>
</dbReference>
<comment type="subcellular location">
    <subcellularLocation>
        <location evidence="3 16">Cytoplasm</location>
    </subcellularLocation>
</comment>
<dbReference type="InterPro" id="IPR004619">
    <property type="entry name" value="Type_III_PanK"/>
</dbReference>
<feature type="binding site" evidence="16">
    <location>
        <begin position="99"/>
        <end position="102"/>
    </location>
    <ligand>
        <name>substrate</name>
    </ligand>
</feature>
<dbReference type="EMBL" id="MARB01000011">
    <property type="protein sequence ID" value="ODJ87518.1"/>
    <property type="molecule type" value="Genomic_DNA"/>
</dbReference>
<keyword evidence="8 16" id="KW-0808">Transferase</keyword>
<comment type="caution">
    <text evidence="17">The sequence shown here is derived from an EMBL/GenBank/DDBJ whole genome shotgun (WGS) entry which is preliminary data.</text>
</comment>
<dbReference type="OrthoDB" id="9781305at2"/>
<keyword evidence="9 16" id="KW-0547">Nucleotide-binding</keyword>
<feature type="binding site" evidence="16">
    <location>
        <begin position="6"/>
        <end position="13"/>
    </location>
    <ligand>
        <name>ATP</name>
        <dbReference type="ChEBI" id="CHEBI:30616"/>
    </ligand>
</feature>
<dbReference type="PANTHER" id="PTHR34265">
    <property type="entry name" value="TYPE III PANTOTHENATE KINASE"/>
    <property type="match status" value="1"/>
</dbReference>
<organism evidence="17 18">
    <name type="scientific">Candidatus Thiodiazotropha endolucinida</name>
    <dbReference type="NCBI Taxonomy" id="1655433"/>
    <lineage>
        <taxon>Bacteria</taxon>
        <taxon>Pseudomonadati</taxon>
        <taxon>Pseudomonadota</taxon>
        <taxon>Gammaproteobacteria</taxon>
        <taxon>Chromatiales</taxon>
        <taxon>Sedimenticolaceae</taxon>
        <taxon>Candidatus Thiodiazotropha</taxon>
    </lineage>
</organism>
<evidence type="ECO:0000256" key="15">
    <source>
        <dbReference type="ARBA" id="ARBA00040883"/>
    </source>
</evidence>
<name>A0A7Z0VL07_9GAMM</name>
<dbReference type="AlphaFoldDB" id="A0A7Z0VL07"/>
<keyword evidence="13 16" id="KW-0173">Coenzyme A biosynthesis</keyword>
<dbReference type="PANTHER" id="PTHR34265:SF1">
    <property type="entry name" value="TYPE III PANTOTHENATE KINASE"/>
    <property type="match status" value="1"/>
</dbReference>
<evidence type="ECO:0000256" key="8">
    <source>
        <dbReference type="ARBA" id="ARBA00022679"/>
    </source>
</evidence>
<dbReference type="Proteomes" id="UP000094769">
    <property type="component" value="Unassembled WGS sequence"/>
</dbReference>
<dbReference type="Gene3D" id="3.30.420.40">
    <property type="match status" value="2"/>
</dbReference>
<keyword evidence="10 16" id="KW-0418">Kinase</keyword>
<accession>A0A7Z0VL07</accession>
<evidence type="ECO:0000256" key="10">
    <source>
        <dbReference type="ARBA" id="ARBA00022777"/>
    </source>
</evidence>
<dbReference type="SUPFAM" id="SSF53067">
    <property type="entry name" value="Actin-like ATPase domain"/>
    <property type="match status" value="2"/>
</dbReference>
<dbReference type="UniPathway" id="UPA00241">
    <property type="reaction ID" value="UER00352"/>
</dbReference>
<evidence type="ECO:0000256" key="2">
    <source>
        <dbReference type="ARBA" id="ARBA00001958"/>
    </source>
</evidence>